<keyword evidence="1" id="KW-0805">Transcription regulation</keyword>
<dbReference type="SMART" id="SM01012">
    <property type="entry name" value="ANTAR"/>
    <property type="match status" value="1"/>
</dbReference>
<dbReference type="InterPro" id="IPR029016">
    <property type="entry name" value="GAF-like_dom_sf"/>
</dbReference>
<evidence type="ECO:0000313" key="4">
    <source>
        <dbReference type="EMBL" id="SMO98137.1"/>
    </source>
</evidence>
<evidence type="ECO:0000256" key="1">
    <source>
        <dbReference type="ARBA" id="ARBA00023015"/>
    </source>
</evidence>
<dbReference type="InterPro" id="IPR005561">
    <property type="entry name" value="ANTAR"/>
</dbReference>
<dbReference type="RefSeq" id="WP_185938500.1">
    <property type="nucleotide sequence ID" value="NZ_FXTJ01000012.1"/>
</dbReference>
<name>A0A521FPJ7_9ACTN</name>
<dbReference type="InterPro" id="IPR036388">
    <property type="entry name" value="WH-like_DNA-bd_sf"/>
</dbReference>
<proteinExistence type="predicted"/>
<sequence length="235" mass="24871">MNPADDPLPAVLLDLGLVPVDRPLPLVLEQVSELAVEVLGRQPAMSVTVVGVDGGSTVSTNAAVAAELDAVQYRLGDGPCLEAATTGHMVVVEDSAGDPRWPDLARAAAAAGMHGVVSTPFPSRESVVGGLNLYLQPPLEDDADLRERAERFSRHAVVPVANALVHGRVRQLADHLQVALESRAVIDQAKGILMERFRLTADQAFDALTRVSNQTNTKVRDLAAGLIRTGEFPPG</sequence>
<keyword evidence="2" id="KW-0804">Transcription</keyword>
<feature type="domain" description="ANTAR" evidence="3">
    <location>
        <begin position="166"/>
        <end position="227"/>
    </location>
</feature>
<evidence type="ECO:0000313" key="5">
    <source>
        <dbReference type="Proteomes" id="UP000317484"/>
    </source>
</evidence>
<protein>
    <submittedName>
        <fullName evidence="4">GAF domain-containing protein</fullName>
    </submittedName>
</protein>
<dbReference type="GO" id="GO:0003723">
    <property type="term" value="F:RNA binding"/>
    <property type="evidence" value="ECO:0007669"/>
    <property type="project" value="InterPro"/>
</dbReference>
<dbReference type="Gene3D" id="1.10.10.10">
    <property type="entry name" value="Winged helix-like DNA-binding domain superfamily/Winged helix DNA-binding domain"/>
    <property type="match status" value="1"/>
</dbReference>
<dbReference type="PIRSF" id="PIRSF036625">
    <property type="entry name" value="GAF_ANTAR"/>
    <property type="match status" value="1"/>
</dbReference>
<evidence type="ECO:0000256" key="2">
    <source>
        <dbReference type="ARBA" id="ARBA00023163"/>
    </source>
</evidence>
<keyword evidence="5" id="KW-1185">Reference proteome</keyword>
<evidence type="ECO:0000259" key="3">
    <source>
        <dbReference type="PROSITE" id="PS50921"/>
    </source>
</evidence>
<dbReference type="InterPro" id="IPR003018">
    <property type="entry name" value="GAF"/>
</dbReference>
<dbReference type="Pfam" id="PF13185">
    <property type="entry name" value="GAF_2"/>
    <property type="match status" value="1"/>
</dbReference>
<organism evidence="4 5">
    <name type="scientific">Geodermatophilus aquaeductus</name>
    <dbReference type="NCBI Taxonomy" id="1564161"/>
    <lineage>
        <taxon>Bacteria</taxon>
        <taxon>Bacillati</taxon>
        <taxon>Actinomycetota</taxon>
        <taxon>Actinomycetes</taxon>
        <taxon>Geodermatophilales</taxon>
        <taxon>Geodermatophilaceae</taxon>
        <taxon>Geodermatophilus</taxon>
    </lineage>
</organism>
<accession>A0A521FPJ7</accession>
<dbReference type="EMBL" id="FXTJ01000012">
    <property type="protein sequence ID" value="SMO98137.1"/>
    <property type="molecule type" value="Genomic_DNA"/>
</dbReference>
<dbReference type="InterPro" id="IPR012074">
    <property type="entry name" value="GAF_ANTAR"/>
</dbReference>
<dbReference type="Proteomes" id="UP000317484">
    <property type="component" value="Unassembled WGS sequence"/>
</dbReference>
<dbReference type="Gene3D" id="3.30.450.40">
    <property type="match status" value="1"/>
</dbReference>
<dbReference type="SUPFAM" id="SSF55781">
    <property type="entry name" value="GAF domain-like"/>
    <property type="match status" value="1"/>
</dbReference>
<gene>
    <name evidence="4" type="ORF">SAMN06273567_112107</name>
</gene>
<dbReference type="AlphaFoldDB" id="A0A521FPJ7"/>
<dbReference type="PROSITE" id="PS50921">
    <property type="entry name" value="ANTAR"/>
    <property type="match status" value="1"/>
</dbReference>
<dbReference type="Pfam" id="PF03861">
    <property type="entry name" value="ANTAR"/>
    <property type="match status" value="1"/>
</dbReference>
<reference evidence="4 5" key="1">
    <citation type="submission" date="2017-05" db="EMBL/GenBank/DDBJ databases">
        <authorList>
            <person name="Varghese N."/>
            <person name="Submissions S."/>
        </authorList>
    </citation>
    <scope>NUCLEOTIDE SEQUENCE [LARGE SCALE GENOMIC DNA]</scope>
    <source>
        <strain evidence="4 5">DSM 46834</strain>
    </source>
</reference>